<accession>A0A5N5XK28</accession>
<evidence type="ECO:0000259" key="10">
    <source>
        <dbReference type="Pfam" id="PF07731"/>
    </source>
</evidence>
<keyword evidence="13" id="KW-1185">Reference proteome</keyword>
<dbReference type="Pfam" id="PF00394">
    <property type="entry name" value="Cu-oxidase"/>
    <property type="match status" value="1"/>
</dbReference>
<evidence type="ECO:0000256" key="4">
    <source>
        <dbReference type="ARBA" id="ARBA00023002"/>
    </source>
</evidence>
<dbReference type="InterPro" id="IPR001117">
    <property type="entry name" value="Cu-oxidase_2nd"/>
</dbReference>
<feature type="domain" description="Plastocyanin-like" evidence="11">
    <location>
        <begin position="66"/>
        <end position="147"/>
    </location>
</feature>
<evidence type="ECO:0000256" key="6">
    <source>
        <dbReference type="ARBA" id="ARBA00023180"/>
    </source>
</evidence>
<dbReference type="PROSITE" id="PS00079">
    <property type="entry name" value="MULTICOPPER_OXIDASE1"/>
    <property type="match status" value="1"/>
</dbReference>
<dbReference type="SUPFAM" id="SSF49503">
    <property type="entry name" value="Cupredoxins"/>
    <property type="match status" value="3"/>
</dbReference>
<reference evidence="12 13" key="1">
    <citation type="submission" date="2019-04" db="EMBL/GenBank/DDBJ databases">
        <title>Friends and foes A comparative genomics study of 23 Aspergillus species from section Flavi.</title>
        <authorList>
            <consortium name="DOE Joint Genome Institute"/>
            <person name="Kjaerbolling I."/>
            <person name="Vesth T."/>
            <person name="Frisvad J.C."/>
            <person name="Nybo J.L."/>
            <person name="Theobald S."/>
            <person name="Kildgaard S."/>
            <person name="Isbrandt T."/>
            <person name="Kuo A."/>
            <person name="Sato A."/>
            <person name="Lyhne E.K."/>
            <person name="Kogle M.E."/>
            <person name="Wiebenga A."/>
            <person name="Kun R.S."/>
            <person name="Lubbers R.J."/>
            <person name="Makela M.R."/>
            <person name="Barry K."/>
            <person name="Chovatia M."/>
            <person name="Clum A."/>
            <person name="Daum C."/>
            <person name="Haridas S."/>
            <person name="He G."/>
            <person name="LaButti K."/>
            <person name="Lipzen A."/>
            <person name="Mondo S."/>
            <person name="Riley R."/>
            <person name="Salamov A."/>
            <person name="Simmons B.A."/>
            <person name="Magnuson J.K."/>
            <person name="Henrissat B."/>
            <person name="Mortensen U.H."/>
            <person name="Larsen T.O."/>
            <person name="Devries R.P."/>
            <person name="Grigoriev I.V."/>
            <person name="Machida M."/>
            <person name="Baker S.E."/>
            <person name="Andersen M.R."/>
        </authorList>
    </citation>
    <scope>NUCLEOTIDE SEQUENCE [LARGE SCALE GENOMIC DNA]</scope>
    <source>
        <strain evidence="12 13">CBS 151.66</strain>
    </source>
</reference>
<dbReference type="Proteomes" id="UP000326565">
    <property type="component" value="Unassembled WGS sequence"/>
</dbReference>
<feature type="signal peptide" evidence="8">
    <location>
        <begin position="1"/>
        <end position="17"/>
    </location>
</feature>
<dbReference type="InterPro" id="IPR033138">
    <property type="entry name" value="Cu_oxidase_CS"/>
</dbReference>
<dbReference type="Pfam" id="PF07731">
    <property type="entry name" value="Cu-oxidase_2"/>
    <property type="match status" value="1"/>
</dbReference>
<evidence type="ECO:0000313" key="13">
    <source>
        <dbReference type="Proteomes" id="UP000326565"/>
    </source>
</evidence>
<evidence type="ECO:0000259" key="11">
    <source>
        <dbReference type="Pfam" id="PF07732"/>
    </source>
</evidence>
<dbReference type="InterPro" id="IPR011707">
    <property type="entry name" value="Cu-oxidase-like_N"/>
</dbReference>
<protein>
    <submittedName>
        <fullName evidence="12">Cupredoxin</fullName>
    </submittedName>
</protein>
<proteinExistence type="inferred from homology"/>
<dbReference type="AlphaFoldDB" id="A0A5N5XK28"/>
<keyword evidence="6" id="KW-0325">Glycoprotein</keyword>
<keyword evidence="4" id="KW-0560">Oxidoreductase</keyword>
<keyword evidence="2" id="KW-0479">Metal-binding</keyword>
<evidence type="ECO:0000259" key="9">
    <source>
        <dbReference type="Pfam" id="PF00394"/>
    </source>
</evidence>
<evidence type="ECO:0000256" key="3">
    <source>
        <dbReference type="ARBA" id="ARBA00022737"/>
    </source>
</evidence>
<dbReference type="InterPro" id="IPR002355">
    <property type="entry name" value="Cu_oxidase_Cu_BS"/>
</dbReference>
<keyword evidence="8" id="KW-0732">Signal</keyword>
<dbReference type="InterPro" id="IPR045087">
    <property type="entry name" value="Cu-oxidase_fam"/>
</dbReference>
<dbReference type="PROSITE" id="PS00080">
    <property type="entry name" value="MULTICOPPER_OXIDASE2"/>
    <property type="match status" value="1"/>
</dbReference>
<dbReference type="InterPro" id="IPR008972">
    <property type="entry name" value="Cupredoxin"/>
</dbReference>
<dbReference type="Pfam" id="PF07732">
    <property type="entry name" value="Cu-oxidase_3"/>
    <property type="match status" value="1"/>
</dbReference>
<dbReference type="PANTHER" id="PTHR11709">
    <property type="entry name" value="MULTI-COPPER OXIDASE"/>
    <property type="match status" value="1"/>
</dbReference>
<dbReference type="PANTHER" id="PTHR11709:SF71">
    <property type="entry name" value="OXIDOREDUCTASE TPCJ"/>
    <property type="match status" value="1"/>
</dbReference>
<organism evidence="12 13">
    <name type="scientific">Aspergillus leporis</name>
    <dbReference type="NCBI Taxonomy" id="41062"/>
    <lineage>
        <taxon>Eukaryota</taxon>
        <taxon>Fungi</taxon>
        <taxon>Dikarya</taxon>
        <taxon>Ascomycota</taxon>
        <taxon>Pezizomycotina</taxon>
        <taxon>Eurotiomycetes</taxon>
        <taxon>Eurotiomycetidae</taxon>
        <taxon>Eurotiales</taxon>
        <taxon>Aspergillaceae</taxon>
        <taxon>Aspergillus</taxon>
        <taxon>Aspergillus subgen. Circumdati</taxon>
    </lineage>
</organism>
<feature type="chain" id="PRO_5024904534" evidence="8">
    <location>
        <begin position="18"/>
        <end position="566"/>
    </location>
</feature>
<name>A0A5N5XK28_9EURO</name>
<feature type="domain" description="Plastocyanin-like" evidence="10">
    <location>
        <begin position="406"/>
        <end position="531"/>
    </location>
</feature>
<dbReference type="CDD" id="cd13880">
    <property type="entry name" value="CuRO_2_MaLCC_like"/>
    <property type="match status" value="1"/>
</dbReference>
<evidence type="ECO:0000256" key="1">
    <source>
        <dbReference type="ARBA" id="ARBA00010609"/>
    </source>
</evidence>
<feature type="compositionally biased region" description="Low complexity" evidence="7">
    <location>
        <begin position="330"/>
        <end position="342"/>
    </location>
</feature>
<dbReference type="InterPro" id="IPR011706">
    <property type="entry name" value="Cu-oxidase_C"/>
</dbReference>
<dbReference type="GO" id="GO:0016491">
    <property type="term" value="F:oxidoreductase activity"/>
    <property type="evidence" value="ECO:0007669"/>
    <property type="project" value="UniProtKB-KW"/>
</dbReference>
<dbReference type="Gene3D" id="2.60.40.420">
    <property type="entry name" value="Cupredoxins - blue copper proteins"/>
    <property type="match status" value="3"/>
</dbReference>
<dbReference type="FunFam" id="2.60.40.420:FF:000038">
    <property type="entry name" value="Extracellular dihydrogeodin oxidase/laccase"/>
    <property type="match status" value="1"/>
</dbReference>
<sequence length="566" mass="62683">MKTSLLSLLALVASSAGSPAVRDSLATKSCKNTATSRNCWGKYSIDTNYYTTTPDSGRTVEYWLSVQEGTCNQDRYVRPCMTFNGTMPGLPIVANWGDKLVVHVANNLKSNGTAVHWHGARLHNSNEWDGVPGVTQCPIAPGESLTHFSLQSTEGLFGPMIFHGPATANYDEDLGPIFLQDWSHIPTFTAWEAKQKWGITHSQTTTLINGTNTFDCSASSDPNCVGGGKKFETVFTPGKRYRLRLINVAMDSLRRFSIDGHKLQVIANDYVPIEPYETDSVLINVGQRYDVIVEANATPGDYWLRGGWVKSCQGVANDHPESATGIIRYDSSSRSDPTSTTTIAGPQSCDDEPRESLVPHLKLDVGTIADTTVEDINVRLTNTAVFQWTINSSSLVLDWNEPTLKRVFDNASIFPTPYNVVEVDKKHPHKDEWAVLVIENKAAVFFGGIAHPIHFHGHDFWILAQEKTTWDGTTASFQTINPPRRDTAMLPPHGYLALAFQLDNPGAWLVHCHIAWHASMGLALEFVESQDSISIKRADRKAFDETCKKWARWSGRAPYPQDDSGI</sequence>
<feature type="region of interest" description="Disordered" evidence="7">
    <location>
        <begin position="330"/>
        <end position="352"/>
    </location>
</feature>
<dbReference type="GO" id="GO:0005507">
    <property type="term" value="F:copper ion binding"/>
    <property type="evidence" value="ECO:0007669"/>
    <property type="project" value="InterPro"/>
</dbReference>
<dbReference type="FunFam" id="2.60.40.420:FF:000046">
    <property type="entry name" value="Multicopper oxidase"/>
    <property type="match status" value="1"/>
</dbReference>
<comment type="similarity">
    <text evidence="1">Belongs to the multicopper oxidase family.</text>
</comment>
<evidence type="ECO:0000256" key="7">
    <source>
        <dbReference type="SAM" id="MobiDB-lite"/>
    </source>
</evidence>
<evidence type="ECO:0000256" key="2">
    <source>
        <dbReference type="ARBA" id="ARBA00022723"/>
    </source>
</evidence>
<feature type="domain" description="Plastocyanin-like" evidence="9">
    <location>
        <begin position="176"/>
        <end position="331"/>
    </location>
</feature>
<gene>
    <name evidence="12" type="ORF">BDV29DRAFT_198752</name>
</gene>
<evidence type="ECO:0000256" key="8">
    <source>
        <dbReference type="SAM" id="SignalP"/>
    </source>
</evidence>
<evidence type="ECO:0000313" key="12">
    <source>
        <dbReference type="EMBL" id="KAB8079440.1"/>
    </source>
</evidence>
<dbReference type="CDD" id="cd13901">
    <property type="entry name" value="CuRO_3_MaLCC_like"/>
    <property type="match status" value="1"/>
</dbReference>
<keyword evidence="3" id="KW-0677">Repeat</keyword>
<dbReference type="OrthoDB" id="2121828at2759"/>
<dbReference type="EMBL" id="ML732150">
    <property type="protein sequence ID" value="KAB8079440.1"/>
    <property type="molecule type" value="Genomic_DNA"/>
</dbReference>
<evidence type="ECO:0000256" key="5">
    <source>
        <dbReference type="ARBA" id="ARBA00023008"/>
    </source>
</evidence>
<keyword evidence="5" id="KW-0186">Copper</keyword>